<dbReference type="InterPro" id="IPR035979">
    <property type="entry name" value="RBD_domain_sf"/>
</dbReference>
<sequence>MANSQGDEVGKLFVGGISWDTTQEGLKNYFSKFGEVVDCVIMKDSNTGRSRGFGFVKFGDASCVQTVLASGPHNLDGRVIDPKECTPRSQQRDDDGGWGGRKRFNQGKAGGAYQGRVKKIFVGGIPPNCGEEDLKEFFGTFGKVTEVVMMYDQQKQRPRGFGFLTFEDEASVEKAVDVHWHNIKGKRVEAKKAEPRDGKSGGGGWGRGGGGFGGGGWGGQQSNWGGQQGGGMENGGYGGPGRGGGYNQFGGGYGGPPQPGGYGGGGGYGGPPAGGPPPGGYGQMGSYPQQESSYGAVRGSANYGGTGDANYGGSAGTELSEAGGTYGGDMSGGYTAQQPGGYTQPDSQGGYGGGGQMTGGYGRGSASNSAGFHPYRR</sequence>
<feature type="region of interest" description="Disordered" evidence="6">
    <location>
        <begin position="314"/>
        <end position="377"/>
    </location>
</feature>
<dbReference type="RefSeq" id="XP_035660007.1">
    <property type="nucleotide sequence ID" value="XM_035804114.1"/>
</dbReference>
<dbReference type="PANTHER" id="PTHR48032">
    <property type="entry name" value="RNA-BINDING PROTEIN MUSASHI HOMOLOG RBP6"/>
    <property type="match status" value="1"/>
</dbReference>
<comment type="subcellular location">
    <subcellularLocation>
        <location evidence="1">Cytoplasm</location>
    </subcellularLocation>
</comment>
<keyword evidence="4 5" id="KW-0694">RNA-binding</keyword>
<evidence type="ECO:0000313" key="9">
    <source>
        <dbReference type="RefSeq" id="XP_035660007.1"/>
    </source>
</evidence>
<dbReference type="InterPro" id="IPR000504">
    <property type="entry name" value="RRM_dom"/>
</dbReference>
<evidence type="ECO:0000256" key="1">
    <source>
        <dbReference type="ARBA" id="ARBA00004496"/>
    </source>
</evidence>
<dbReference type="Gene3D" id="3.30.70.330">
    <property type="match status" value="2"/>
</dbReference>
<feature type="region of interest" description="Disordered" evidence="6">
    <location>
        <begin position="189"/>
        <end position="300"/>
    </location>
</feature>
<feature type="compositionally biased region" description="Gly residues" evidence="6">
    <location>
        <begin position="349"/>
        <end position="363"/>
    </location>
</feature>
<dbReference type="PANTHER" id="PTHR48032:SF18">
    <property type="entry name" value="RRM DOMAIN-CONTAINING PROTEIN"/>
    <property type="match status" value="1"/>
</dbReference>
<dbReference type="GO" id="GO:0005737">
    <property type="term" value="C:cytoplasm"/>
    <property type="evidence" value="ECO:0007669"/>
    <property type="project" value="UniProtKB-SubCell"/>
</dbReference>
<dbReference type="SMART" id="SM00360">
    <property type="entry name" value="RRM"/>
    <property type="match status" value="2"/>
</dbReference>
<evidence type="ECO:0000256" key="3">
    <source>
        <dbReference type="ARBA" id="ARBA00022737"/>
    </source>
</evidence>
<accession>A0A9J7KIB7</accession>
<feature type="compositionally biased region" description="Polar residues" evidence="6">
    <location>
        <begin position="336"/>
        <end position="347"/>
    </location>
</feature>
<feature type="compositionally biased region" description="Basic and acidic residues" evidence="6">
    <location>
        <begin position="78"/>
        <end position="95"/>
    </location>
</feature>
<dbReference type="InterPro" id="IPR012677">
    <property type="entry name" value="Nucleotide-bd_a/b_plait_sf"/>
</dbReference>
<evidence type="ECO:0000256" key="5">
    <source>
        <dbReference type="PROSITE-ProRule" id="PRU00176"/>
    </source>
</evidence>
<dbReference type="CDD" id="cd12325">
    <property type="entry name" value="RRM1_hnRNPA_hnRNPD_like"/>
    <property type="match status" value="1"/>
</dbReference>
<feature type="domain" description="RRM" evidence="7">
    <location>
        <begin position="118"/>
        <end position="195"/>
    </location>
</feature>
<reference evidence="9" key="2">
    <citation type="submission" date="2025-08" db="UniProtKB">
        <authorList>
            <consortium name="RefSeq"/>
        </authorList>
    </citation>
    <scope>IDENTIFICATION</scope>
    <source>
        <strain evidence="9">S238N-H82</strain>
        <tissue evidence="9">Testes</tissue>
    </source>
</reference>
<evidence type="ECO:0000256" key="6">
    <source>
        <dbReference type="SAM" id="MobiDB-lite"/>
    </source>
</evidence>
<organism evidence="8 9">
    <name type="scientific">Branchiostoma floridae</name>
    <name type="common">Florida lancelet</name>
    <name type="synonym">Amphioxus</name>
    <dbReference type="NCBI Taxonomy" id="7739"/>
    <lineage>
        <taxon>Eukaryota</taxon>
        <taxon>Metazoa</taxon>
        <taxon>Chordata</taxon>
        <taxon>Cephalochordata</taxon>
        <taxon>Leptocardii</taxon>
        <taxon>Amphioxiformes</taxon>
        <taxon>Branchiostomatidae</taxon>
        <taxon>Branchiostoma</taxon>
    </lineage>
</organism>
<feature type="domain" description="RRM" evidence="7">
    <location>
        <begin position="10"/>
        <end position="84"/>
    </location>
</feature>
<feature type="region of interest" description="Disordered" evidence="6">
    <location>
        <begin position="78"/>
        <end position="109"/>
    </location>
</feature>
<dbReference type="FunFam" id="3.30.70.330:FF:000025">
    <property type="entry name" value="RNA-binding protein Musashi homolog 2 isoform X1"/>
    <property type="match status" value="1"/>
</dbReference>
<feature type="compositionally biased region" description="Basic and acidic residues" evidence="6">
    <location>
        <begin position="189"/>
        <end position="199"/>
    </location>
</feature>
<reference evidence="8" key="1">
    <citation type="journal article" date="2020" name="Nat. Ecol. Evol.">
        <title>Deeply conserved synteny resolves early events in vertebrate evolution.</title>
        <authorList>
            <person name="Simakov O."/>
            <person name="Marletaz F."/>
            <person name="Yue J.X."/>
            <person name="O'Connell B."/>
            <person name="Jenkins J."/>
            <person name="Brandt A."/>
            <person name="Calef R."/>
            <person name="Tung C.H."/>
            <person name="Huang T.K."/>
            <person name="Schmutz J."/>
            <person name="Satoh N."/>
            <person name="Yu J.K."/>
            <person name="Putnam N.H."/>
            <person name="Green R.E."/>
            <person name="Rokhsar D.S."/>
        </authorList>
    </citation>
    <scope>NUCLEOTIDE SEQUENCE [LARGE SCALE GENOMIC DNA]</scope>
    <source>
        <strain evidence="8">S238N-H82</strain>
    </source>
</reference>
<feature type="compositionally biased region" description="Gly residues" evidence="6">
    <location>
        <begin position="200"/>
        <end position="219"/>
    </location>
</feature>
<keyword evidence="8" id="KW-1185">Reference proteome</keyword>
<dbReference type="GeneID" id="118404741"/>
<keyword evidence="2" id="KW-0963">Cytoplasm</keyword>
<dbReference type="SUPFAM" id="SSF54928">
    <property type="entry name" value="RNA-binding domain, RBD"/>
    <property type="match status" value="2"/>
</dbReference>
<evidence type="ECO:0000313" key="8">
    <source>
        <dbReference type="Proteomes" id="UP000001554"/>
    </source>
</evidence>
<dbReference type="GO" id="GO:0003723">
    <property type="term" value="F:RNA binding"/>
    <property type="evidence" value="ECO:0007669"/>
    <property type="project" value="UniProtKB-UniRule"/>
</dbReference>
<evidence type="ECO:0000256" key="4">
    <source>
        <dbReference type="ARBA" id="ARBA00022884"/>
    </source>
</evidence>
<feature type="compositionally biased region" description="Gly residues" evidence="6">
    <location>
        <begin position="226"/>
        <end position="272"/>
    </location>
</feature>
<protein>
    <submittedName>
        <fullName evidence="9">DAZ-associated protein 1-like isoform X8</fullName>
    </submittedName>
</protein>
<name>A0A9J7KIB7_BRAFL</name>
<gene>
    <name evidence="9" type="primary">LOC118404741</name>
</gene>
<evidence type="ECO:0000256" key="2">
    <source>
        <dbReference type="ARBA" id="ARBA00022490"/>
    </source>
</evidence>
<dbReference type="AlphaFoldDB" id="A0A9J7KIB7"/>
<keyword evidence="3" id="KW-0677">Repeat</keyword>
<dbReference type="Pfam" id="PF00076">
    <property type="entry name" value="RRM_1"/>
    <property type="match status" value="2"/>
</dbReference>
<dbReference type="Proteomes" id="UP000001554">
    <property type="component" value="Chromosome 2"/>
</dbReference>
<evidence type="ECO:0000259" key="7">
    <source>
        <dbReference type="PROSITE" id="PS50102"/>
    </source>
</evidence>
<proteinExistence type="predicted"/>
<dbReference type="PROSITE" id="PS50102">
    <property type="entry name" value="RRM"/>
    <property type="match status" value="2"/>
</dbReference>